<keyword evidence="3" id="KW-0547">Nucleotide-binding</keyword>
<comment type="caution">
    <text evidence="7">The sequence shown here is derived from an EMBL/GenBank/DDBJ whole genome shotgun (WGS) entry which is preliminary data.</text>
</comment>
<dbReference type="InterPro" id="IPR029056">
    <property type="entry name" value="Ribokinase-like"/>
</dbReference>
<dbReference type="EC" id="2.7.1.35" evidence="1"/>
<evidence type="ECO:0000256" key="4">
    <source>
        <dbReference type="ARBA" id="ARBA00022777"/>
    </source>
</evidence>
<keyword evidence="2 7" id="KW-0808">Transferase</keyword>
<dbReference type="PANTHER" id="PTHR10534:SF2">
    <property type="entry name" value="PYRIDOXAL KINASE"/>
    <property type="match status" value="1"/>
</dbReference>
<dbReference type="GO" id="GO:0008478">
    <property type="term" value="F:pyridoxal kinase activity"/>
    <property type="evidence" value="ECO:0007669"/>
    <property type="project" value="UniProtKB-EC"/>
</dbReference>
<reference evidence="7 8" key="1">
    <citation type="submission" date="2023-10" db="EMBL/GenBank/DDBJ databases">
        <title>A novel Glycoside Hydrolase 43-Like Enzyme from Clostrdium boliviensis is an Endo-xylanase, and a Candidate for Xylooligosaccharides Production from Different Xylan Substrates.</title>
        <authorList>
            <person name="Alvarez M.T."/>
            <person name="Rocabado-Villegas L.R."/>
            <person name="Salas-Veizaga D.M."/>
            <person name="Linares-Pasten J.A."/>
            <person name="Gudmundsdottir E.E."/>
            <person name="Hreggvidsson G.O."/>
            <person name="Adlercreutz P."/>
            <person name="Nordberg Karlsson E."/>
        </authorList>
    </citation>
    <scope>NUCLEOTIDE SEQUENCE [LARGE SCALE GENOMIC DNA]</scope>
    <source>
        <strain evidence="7 8">E-1</strain>
    </source>
</reference>
<proteinExistence type="predicted"/>
<gene>
    <name evidence="7" type="ORF">RZO55_02435</name>
</gene>
<dbReference type="EMBL" id="JAWONS010000049">
    <property type="protein sequence ID" value="MDW2796441.1"/>
    <property type="molecule type" value="Genomic_DNA"/>
</dbReference>
<evidence type="ECO:0000256" key="3">
    <source>
        <dbReference type="ARBA" id="ARBA00022741"/>
    </source>
</evidence>
<evidence type="ECO:0000256" key="1">
    <source>
        <dbReference type="ARBA" id="ARBA00012104"/>
    </source>
</evidence>
<dbReference type="InterPro" id="IPR004625">
    <property type="entry name" value="PyrdxlKinase"/>
</dbReference>
<evidence type="ECO:0000256" key="2">
    <source>
        <dbReference type="ARBA" id="ARBA00022679"/>
    </source>
</evidence>
<organism evidence="7 8">
    <name type="scientific">Clostridium boliviensis</name>
    <dbReference type="NCBI Taxonomy" id="318465"/>
    <lineage>
        <taxon>Bacteria</taxon>
        <taxon>Bacillati</taxon>
        <taxon>Bacillota</taxon>
        <taxon>Clostridia</taxon>
        <taxon>Eubacteriales</taxon>
        <taxon>Clostridiaceae</taxon>
        <taxon>Clostridium</taxon>
    </lineage>
</organism>
<accession>A0ABU4GFT7</accession>
<dbReference type="PANTHER" id="PTHR10534">
    <property type="entry name" value="PYRIDOXAL KINASE"/>
    <property type="match status" value="1"/>
</dbReference>
<dbReference type="Proteomes" id="UP001276854">
    <property type="component" value="Unassembled WGS sequence"/>
</dbReference>
<evidence type="ECO:0000313" key="8">
    <source>
        <dbReference type="Proteomes" id="UP001276854"/>
    </source>
</evidence>
<keyword evidence="5" id="KW-0067">ATP-binding</keyword>
<sequence length="279" mass="30796">MTKEYKQKKIAAIHDLSGYGRCSLTVAIPVISALKVQCCPVPTSILSNHTGFPTCFFDDYTEKMPLYLEQWKKLNLDFDGIFTGFLGSADQIEIVADMIRDFKTAKTLVIIDPIMGDDGKTYQTYTKELCSRMKTLVESGDIVTPNLTEACILTGRQYRQDNWTRKELTDMAEDIISMGPHSAVITGVREGTFITNVVAKKSSKVQFIRTLKAGGNRPGTGDVFSSIVAAQSVKGVSLQKSVKTAADFVKQSILVSDQLNVPTENGVCFEEILSLLIRQ</sequence>
<evidence type="ECO:0000313" key="7">
    <source>
        <dbReference type="EMBL" id="MDW2796441.1"/>
    </source>
</evidence>
<dbReference type="NCBIfam" id="NF005491">
    <property type="entry name" value="PRK07105.1"/>
    <property type="match status" value="1"/>
</dbReference>
<evidence type="ECO:0000259" key="6">
    <source>
        <dbReference type="Pfam" id="PF08543"/>
    </source>
</evidence>
<dbReference type="RefSeq" id="WP_318062713.1">
    <property type="nucleotide sequence ID" value="NZ_JAWONS010000049.1"/>
</dbReference>
<dbReference type="SUPFAM" id="SSF53613">
    <property type="entry name" value="Ribokinase-like"/>
    <property type="match status" value="1"/>
</dbReference>
<protein>
    <recommendedName>
        <fullName evidence="1">pyridoxal kinase</fullName>
        <ecNumber evidence="1">2.7.1.35</ecNumber>
    </recommendedName>
</protein>
<keyword evidence="8" id="KW-1185">Reference proteome</keyword>
<evidence type="ECO:0000256" key="5">
    <source>
        <dbReference type="ARBA" id="ARBA00022840"/>
    </source>
</evidence>
<keyword evidence="4 7" id="KW-0418">Kinase</keyword>
<dbReference type="Gene3D" id="3.40.1190.20">
    <property type="match status" value="1"/>
</dbReference>
<name>A0ABU4GFT7_9CLOT</name>
<dbReference type="CDD" id="cd01173">
    <property type="entry name" value="pyridoxal_pyridoxamine_kinase"/>
    <property type="match status" value="1"/>
</dbReference>
<dbReference type="Pfam" id="PF08543">
    <property type="entry name" value="Phos_pyr_kin"/>
    <property type="match status" value="1"/>
</dbReference>
<dbReference type="InterPro" id="IPR013749">
    <property type="entry name" value="PM/HMP-P_kinase-1"/>
</dbReference>
<feature type="domain" description="Pyridoxamine kinase/Phosphomethylpyrimidine kinase" evidence="6">
    <location>
        <begin position="76"/>
        <end position="261"/>
    </location>
</feature>